<dbReference type="Proteomes" id="UP000694569">
    <property type="component" value="Unplaced"/>
</dbReference>
<proteinExistence type="predicted"/>
<accession>A0A8C5ME13</accession>
<feature type="region of interest" description="Disordered" evidence="1">
    <location>
        <begin position="113"/>
        <end position="149"/>
    </location>
</feature>
<protein>
    <submittedName>
        <fullName evidence="2">Uncharacterized protein</fullName>
    </submittedName>
</protein>
<feature type="compositionally biased region" description="Basic and acidic residues" evidence="1">
    <location>
        <begin position="113"/>
        <end position="136"/>
    </location>
</feature>
<evidence type="ECO:0000313" key="2">
    <source>
        <dbReference type="Ensembl" id="ENSLLEP00000010777.1"/>
    </source>
</evidence>
<dbReference type="Ensembl" id="ENSLLET00000011196.1">
    <property type="protein sequence ID" value="ENSLLEP00000010777.1"/>
    <property type="gene ID" value="ENSLLEG00000006869.1"/>
</dbReference>
<dbReference type="AlphaFoldDB" id="A0A8C5ME13"/>
<dbReference type="OrthoDB" id="10656613at2759"/>
<sequence>MHSKGGGGGCAAAPHLDPREGRLDEVIHLLVGELVPPGHLVVRPLPGLPFALLVQQVALPDPGHLLPSQLGRLHRRSQQLPQIHRLLRPGQPVQEGREAAAQEARVDMIEHAERQQAEHADPQRGQTDPHGRHGDGSLRASGRSGLPALGNKYTPAQLWIL</sequence>
<keyword evidence="3" id="KW-1185">Reference proteome</keyword>
<evidence type="ECO:0000313" key="3">
    <source>
        <dbReference type="Proteomes" id="UP000694569"/>
    </source>
</evidence>
<name>A0A8C5ME13_9ANUR</name>
<reference evidence="2" key="2">
    <citation type="submission" date="2025-09" db="UniProtKB">
        <authorList>
            <consortium name="Ensembl"/>
        </authorList>
    </citation>
    <scope>IDENTIFICATION</scope>
</reference>
<reference evidence="2" key="1">
    <citation type="submission" date="2025-08" db="UniProtKB">
        <authorList>
            <consortium name="Ensembl"/>
        </authorList>
    </citation>
    <scope>IDENTIFICATION</scope>
</reference>
<organism evidence="2 3">
    <name type="scientific">Leptobrachium leishanense</name>
    <name type="common">Leishan spiny toad</name>
    <dbReference type="NCBI Taxonomy" id="445787"/>
    <lineage>
        <taxon>Eukaryota</taxon>
        <taxon>Metazoa</taxon>
        <taxon>Chordata</taxon>
        <taxon>Craniata</taxon>
        <taxon>Vertebrata</taxon>
        <taxon>Euteleostomi</taxon>
        <taxon>Amphibia</taxon>
        <taxon>Batrachia</taxon>
        <taxon>Anura</taxon>
        <taxon>Pelobatoidea</taxon>
        <taxon>Megophryidae</taxon>
        <taxon>Leptobrachium</taxon>
    </lineage>
</organism>
<dbReference type="GeneTree" id="ENSGT00990000212811"/>
<evidence type="ECO:0000256" key="1">
    <source>
        <dbReference type="SAM" id="MobiDB-lite"/>
    </source>
</evidence>